<organism evidence="9 10">
    <name type="scientific">Blastococcus saxobsidens</name>
    <dbReference type="NCBI Taxonomy" id="138336"/>
    <lineage>
        <taxon>Bacteria</taxon>
        <taxon>Bacillati</taxon>
        <taxon>Actinomycetota</taxon>
        <taxon>Actinomycetes</taxon>
        <taxon>Geodermatophilales</taxon>
        <taxon>Geodermatophilaceae</taxon>
        <taxon>Blastococcus</taxon>
    </lineage>
</organism>
<dbReference type="InterPro" id="IPR032694">
    <property type="entry name" value="CopC/D"/>
</dbReference>
<name>A0A6L9W2P2_9ACTN</name>
<dbReference type="PANTHER" id="PTHR34820">
    <property type="entry name" value="INNER MEMBRANE PROTEIN YEBZ"/>
    <property type="match status" value="1"/>
</dbReference>
<keyword evidence="5 7" id="KW-0472">Membrane</keyword>
<evidence type="ECO:0000256" key="7">
    <source>
        <dbReference type="SAM" id="Phobius"/>
    </source>
</evidence>
<dbReference type="Proteomes" id="UP000479241">
    <property type="component" value="Unassembled WGS sequence"/>
</dbReference>
<evidence type="ECO:0000256" key="2">
    <source>
        <dbReference type="ARBA" id="ARBA00022475"/>
    </source>
</evidence>
<feature type="compositionally biased region" description="Low complexity" evidence="6">
    <location>
        <begin position="354"/>
        <end position="376"/>
    </location>
</feature>
<feature type="transmembrane region" description="Helical" evidence="7">
    <location>
        <begin position="326"/>
        <end position="347"/>
    </location>
</feature>
<evidence type="ECO:0000259" key="8">
    <source>
        <dbReference type="Pfam" id="PF05425"/>
    </source>
</evidence>
<keyword evidence="2" id="KW-1003">Cell membrane</keyword>
<dbReference type="AlphaFoldDB" id="A0A6L9W2P2"/>
<feature type="compositionally biased region" description="Low complexity" evidence="6">
    <location>
        <begin position="1"/>
        <end position="19"/>
    </location>
</feature>
<feature type="transmembrane region" description="Helical" evidence="7">
    <location>
        <begin position="211"/>
        <end position="235"/>
    </location>
</feature>
<comment type="caution">
    <text evidence="9">The sequence shown here is derived from an EMBL/GenBank/DDBJ whole genome shotgun (WGS) entry which is preliminary data.</text>
</comment>
<feature type="transmembrane region" description="Helical" evidence="7">
    <location>
        <begin position="72"/>
        <end position="98"/>
    </location>
</feature>
<evidence type="ECO:0000256" key="4">
    <source>
        <dbReference type="ARBA" id="ARBA00022989"/>
    </source>
</evidence>
<feature type="transmembrane region" description="Helical" evidence="7">
    <location>
        <begin position="110"/>
        <end position="134"/>
    </location>
</feature>
<evidence type="ECO:0000256" key="6">
    <source>
        <dbReference type="SAM" id="MobiDB-lite"/>
    </source>
</evidence>
<keyword evidence="4 7" id="KW-1133">Transmembrane helix</keyword>
<accession>A0A6L9W2P2</accession>
<dbReference type="InterPro" id="IPR008457">
    <property type="entry name" value="Cu-R_CopD_dom"/>
</dbReference>
<dbReference type="RefSeq" id="WP_163204072.1">
    <property type="nucleotide sequence ID" value="NZ_JAAGWG010000010.1"/>
</dbReference>
<feature type="region of interest" description="Disordered" evidence="6">
    <location>
        <begin position="352"/>
        <end position="377"/>
    </location>
</feature>
<dbReference type="EMBL" id="JAAGWG010000010">
    <property type="protein sequence ID" value="NEK85740.1"/>
    <property type="molecule type" value="Genomic_DNA"/>
</dbReference>
<gene>
    <name evidence="9" type="ORF">GCU60_08190</name>
</gene>
<comment type="subcellular location">
    <subcellularLocation>
        <location evidence="1">Cell membrane</location>
        <topology evidence="1">Multi-pass membrane protein</topology>
    </subcellularLocation>
</comment>
<proteinExistence type="predicted"/>
<keyword evidence="3 7" id="KW-0812">Transmembrane</keyword>
<dbReference type="PANTHER" id="PTHR34820:SF4">
    <property type="entry name" value="INNER MEMBRANE PROTEIN YEBZ"/>
    <property type="match status" value="1"/>
</dbReference>
<dbReference type="GO" id="GO:0006825">
    <property type="term" value="P:copper ion transport"/>
    <property type="evidence" value="ECO:0007669"/>
    <property type="project" value="InterPro"/>
</dbReference>
<evidence type="ECO:0000313" key="10">
    <source>
        <dbReference type="Proteomes" id="UP000479241"/>
    </source>
</evidence>
<feature type="transmembrane region" description="Helical" evidence="7">
    <location>
        <begin position="180"/>
        <end position="199"/>
    </location>
</feature>
<evidence type="ECO:0000256" key="3">
    <source>
        <dbReference type="ARBA" id="ARBA00022692"/>
    </source>
</evidence>
<reference evidence="9 10" key="1">
    <citation type="submission" date="2019-12" db="EMBL/GenBank/DDBJ databases">
        <title>the WGS of Blastococcus saxobsidens 67B17.</title>
        <authorList>
            <person name="Jiang Z."/>
        </authorList>
    </citation>
    <scope>NUCLEOTIDE SEQUENCE [LARGE SCALE GENOMIC DNA]</scope>
    <source>
        <strain evidence="9 10">67B17</strain>
    </source>
</reference>
<feature type="transmembrane region" description="Helical" evidence="7">
    <location>
        <begin position="154"/>
        <end position="173"/>
    </location>
</feature>
<evidence type="ECO:0000256" key="5">
    <source>
        <dbReference type="ARBA" id="ARBA00023136"/>
    </source>
</evidence>
<dbReference type="GO" id="GO:0005886">
    <property type="term" value="C:plasma membrane"/>
    <property type="evidence" value="ECO:0007669"/>
    <property type="project" value="UniProtKB-SubCell"/>
</dbReference>
<feature type="transmembrane region" description="Helical" evidence="7">
    <location>
        <begin position="33"/>
        <end position="52"/>
    </location>
</feature>
<feature type="region of interest" description="Disordered" evidence="6">
    <location>
        <begin position="1"/>
        <end position="22"/>
    </location>
</feature>
<evidence type="ECO:0000256" key="1">
    <source>
        <dbReference type="ARBA" id="ARBA00004651"/>
    </source>
</evidence>
<sequence length="465" mass="45898">MTRGGPAALVAAEPRPAAPDVQPGGRLPWTAPALAATGVALVAVVLVALSIGGGGPDGGRGLGGPGALVEGLAPIVTLAARIAAVGTVGTIVLAAVLLPGTPEARRALAAASTWALVWTGATALGALLTVSLLVGRSPASLPWSSLQVYLLDTGAGRATLIVLALGAVLVLAARRSRSTGGAWLLLGVAGAALLVPVVLSGHSSAAEDHLAAVTTIGAHVLAAAVWVGGLLALLVHGRGTASTATAAARFSGVALVCFLLTAVTGVLAAWFVLGGTEELLAAFGTGYGWLLVGKTAGLVALGVLGRQHRRRTLPRLRAGLPGSFRRFAAGEVLVMLATVALAVGLAGSPPPAGAAPVPGTAAQEPAAPAGAAADPMAGHDHGELSVGVLVDEERFHVAAPVTGGSRVSVFNGTDQDVTLTAEDGAFDVAVPGGSLLTFQAPEQPGEYRFASRHDAGFTDVLVVRG</sequence>
<dbReference type="Pfam" id="PF05425">
    <property type="entry name" value="CopD"/>
    <property type="match status" value="1"/>
</dbReference>
<feature type="transmembrane region" description="Helical" evidence="7">
    <location>
        <begin position="279"/>
        <end position="305"/>
    </location>
</feature>
<protein>
    <recommendedName>
        <fullName evidence="8">Copper resistance protein D domain-containing protein</fullName>
    </recommendedName>
</protein>
<evidence type="ECO:0000313" key="9">
    <source>
        <dbReference type="EMBL" id="NEK85740.1"/>
    </source>
</evidence>
<feature type="transmembrane region" description="Helical" evidence="7">
    <location>
        <begin position="247"/>
        <end position="273"/>
    </location>
</feature>
<feature type="domain" description="Copper resistance protein D" evidence="8">
    <location>
        <begin position="246"/>
        <end position="345"/>
    </location>
</feature>